<dbReference type="Pfam" id="PF20415">
    <property type="entry name" value="DUF6699"/>
    <property type="match status" value="1"/>
</dbReference>
<proteinExistence type="predicted"/>
<protein>
    <recommendedName>
        <fullName evidence="2">DUF6699 domain-containing protein</fullName>
    </recommendedName>
</protein>
<name>A0A9P7S324_9AGAR</name>
<evidence type="ECO:0000313" key="4">
    <source>
        <dbReference type="Proteomes" id="UP001049176"/>
    </source>
</evidence>
<dbReference type="EMBL" id="CM032183">
    <property type="protein sequence ID" value="KAG7094569.1"/>
    <property type="molecule type" value="Genomic_DNA"/>
</dbReference>
<organism evidence="3 4">
    <name type="scientific">Marasmius oreades</name>
    <name type="common">fairy-ring Marasmius</name>
    <dbReference type="NCBI Taxonomy" id="181124"/>
    <lineage>
        <taxon>Eukaryota</taxon>
        <taxon>Fungi</taxon>
        <taxon>Dikarya</taxon>
        <taxon>Basidiomycota</taxon>
        <taxon>Agaricomycotina</taxon>
        <taxon>Agaricomycetes</taxon>
        <taxon>Agaricomycetidae</taxon>
        <taxon>Agaricales</taxon>
        <taxon>Marasmiineae</taxon>
        <taxon>Marasmiaceae</taxon>
        <taxon>Marasmius</taxon>
    </lineage>
</organism>
<feature type="region of interest" description="Disordered" evidence="1">
    <location>
        <begin position="23"/>
        <end position="69"/>
    </location>
</feature>
<reference evidence="3" key="1">
    <citation type="journal article" date="2021" name="Genome Biol. Evol.">
        <title>The assembled and annotated genome of the fairy-ring fungus Marasmius oreades.</title>
        <authorList>
            <person name="Hiltunen M."/>
            <person name="Ament-Velasquez S.L."/>
            <person name="Johannesson H."/>
        </authorList>
    </citation>
    <scope>NUCLEOTIDE SEQUENCE</scope>
    <source>
        <strain evidence="3">03SP1</strain>
    </source>
</reference>
<evidence type="ECO:0000313" key="3">
    <source>
        <dbReference type="EMBL" id="KAG7094569.1"/>
    </source>
</evidence>
<dbReference type="RefSeq" id="XP_043011039.1">
    <property type="nucleotide sequence ID" value="XM_043149955.1"/>
</dbReference>
<dbReference type="GeneID" id="66074473"/>
<sequence length="230" mass="26069">MPAPVHKRVRFSKTRTEYTILANAPPSYASSSLPSSNGPVTPPSYQVPLPGHSHYSYPPKSKPVKQPPHAHSLLAHCGSHQPQLNFDVTLPISSMTARYRPLPTPLLSEPAITPVVPSLVLTTHLLPWSITIYASNGYYVTVRDVLEGIYRALRKNVTHKEYNSIPSHPDRARVNEAYERRYSRVRDYYASREEKQGGVKRVDFLRGRTRFMGISPSGRANIWELRLDYH</sequence>
<feature type="compositionally biased region" description="Low complexity" evidence="1">
    <location>
        <begin position="23"/>
        <end position="37"/>
    </location>
</feature>
<dbReference type="AlphaFoldDB" id="A0A9P7S324"/>
<evidence type="ECO:0000256" key="1">
    <source>
        <dbReference type="SAM" id="MobiDB-lite"/>
    </source>
</evidence>
<accession>A0A9P7S324</accession>
<evidence type="ECO:0000259" key="2">
    <source>
        <dbReference type="Pfam" id="PF20415"/>
    </source>
</evidence>
<dbReference type="KEGG" id="more:E1B28_005397"/>
<gene>
    <name evidence="3" type="ORF">E1B28_005397</name>
</gene>
<feature type="domain" description="DUF6699" evidence="2">
    <location>
        <begin position="84"/>
        <end position="217"/>
    </location>
</feature>
<dbReference type="InterPro" id="IPR046522">
    <property type="entry name" value="DUF6699"/>
</dbReference>
<dbReference type="Proteomes" id="UP001049176">
    <property type="component" value="Chromosome 3"/>
</dbReference>
<dbReference type="OrthoDB" id="2783256at2759"/>
<keyword evidence="4" id="KW-1185">Reference proteome</keyword>
<comment type="caution">
    <text evidence="3">The sequence shown here is derived from an EMBL/GenBank/DDBJ whole genome shotgun (WGS) entry which is preliminary data.</text>
</comment>